<name>A0A081KDI4_9GAMM</name>
<protein>
    <recommendedName>
        <fullName evidence="2">Peptidase S8/S53 domain-containing protein</fullName>
    </recommendedName>
</protein>
<comment type="caution">
    <text evidence="3">The sequence shown here is derived from an EMBL/GenBank/DDBJ whole genome shotgun (WGS) entry which is preliminary data.</text>
</comment>
<evidence type="ECO:0000259" key="2">
    <source>
        <dbReference type="Pfam" id="PF00082"/>
    </source>
</evidence>
<dbReference type="InterPro" id="IPR000209">
    <property type="entry name" value="Peptidase_S8/S53_dom"/>
</dbReference>
<dbReference type="Gene3D" id="3.40.50.200">
    <property type="entry name" value="Peptidase S8/S53 domain"/>
    <property type="match status" value="1"/>
</dbReference>
<dbReference type="SUPFAM" id="SSF52743">
    <property type="entry name" value="Subtilisin-like"/>
    <property type="match status" value="1"/>
</dbReference>
<dbReference type="STRING" id="305900.GV64_17070"/>
<dbReference type="RefSeq" id="WP_020583892.1">
    <property type="nucleotide sequence ID" value="NZ_JOJP01000001.1"/>
</dbReference>
<keyword evidence="1" id="KW-0732">Signal</keyword>
<evidence type="ECO:0000313" key="4">
    <source>
        <dbReference type="Proteomes" id="UP000027997"/>
    </source>
</evidence>
<dbReference type="AlphaFoldDB" id="A0A081KDI4"/>
<organism evidence="3 4">
    <name type="scientific">Endozoicomonas elysicola</name>
    <dbReference type="NCBI Taxonomy" id="305900"/>
    <lineage>
        <taxon>Bacteria</taxon>
        <taxon>Pseudomonadati</taxon>
        <taxon>Pseudomonadota</taxon>
        <taxon>Gammaproteobacteria</taxon>
        <taxon>Oceanospirillales</taxon>
        <taxon>Endozoicomonadaceae</taxon>
        <taxon>Endozoicomonas</taxon>
    </lineage>
</organism>
<evidence type="ECO:0000313" key="3">
    <source>
        <dbReference type="EMBL" id="KEI72210.1"/>
    </source>
</evidence>
<dbReference type="EMBL" id="JOJP01000001">
    <property type="protein sequence ID" value="KEI72210.1"/>
    <property type="molecule type" value="Genomic_DNA"/>
</dbReference>
<dbReference type="Pfam" id="PF00082">
    <property type="entry name" value="Peptidase_S8"/>
    <property type="match status" value="1"/>
</dbReference>
<accession>A0A081KDI4</accession>
<dbReference type="Proteomes" id="UP000027997">
    <property type="component" value="Unassembled WGS sequence"/>
</dbReference>
<feature type="signal peptide" evidence="1">
    <location>
        <begin position="1"/>
        <end position="22"/>
    </location>
</feature>
<dbReference type="InterPro" id="IPR036852">
    <property type="entry name" value="Peptidase_S8/S53_dom_sf"/>
</dbReference>
<dbReference type="GO" id="GO:0006508">
    <property type="term" value="P:proteolysis"/>
    <property type="evidence" value="ECO:0007669"/>
    <property type="project" value="InterPro"/>
</dbReference>
<feature type="domain" description="Peptidase S8/S53" evidence="2">
    <location>
        <begin position="271"/>
        <end position="336"/>
    </location>
</feature>
<sequence length="355" mass="39253">MNIKNLAILLLLFSSVSNVSSATTGNDLPPEKPHGIILIEDIFTDRLGPFFPSHGQLMRDIIVGKYHNELKIKDKRNIRSWAVTLNLDVMKGNNSDLPPAEELKNQLPKANKKSIPGWLWRSFLDLPETLINVFLGPLDRPPILNLDTENNIIIVNQSYILSGYSATRAILQGYIDRLPELPLFISAAGNDTNRCTEQAATINRHIGSTEAPIKFYFFNEPQSAYKQFYNACNLHLLAAQDLGLEEYYINVVGDMGNDKPNKPAGVLKNRTVAAPYHAGIFNIYEGTSGATAYVTALAGMIHERAPELTPPEIASIIFLTADKKGENTINEIWGHGVVNPGAAMAHMDSMGYPRL</sequence>
<feature type="chain" id="PRO_5001758813" description="Peptidase S8/S53 domain-containing protein" evidence="1">
    <location>
        <begin position="23"/>
        <end position="355"/>
    </location>
</feature>
<reference evidence="3 4" key="1">
    <citation type="submission" date="2014-06" db="EMBL/GenBank/DDBJ databases">
        <title>Whole Genome Sequences of Three Symbiotic Endozoicomonas Bacteria.</title>
        <authorList>
            <person name="Neave M.J."/>
            <person name="Apprill A."/>
            <person name="Voolstra C.R."/>
        </authorList>
    </citation>
    <scope>NUCLEOTIDE SEQUENCE [LARGE SCALE GENOMIC DNA]</scope>
    <source>
        <strain evidence="3 4">DSM 22380</strain>
    </source>
</reference>
<keyword evidence="4" id="KW-1185">Reference proteome</keyword>
<gene>
    <name evidence="3" type="ORF">GV64_17070</name>
</gene>
<dbReference type="GO" id="GO:0004252">
    <property type="term" value="F:serine-type endopeptidase activity"/>
    <property type="evidence" value="ECO:0007669"/>
    <property type="project" value="InterPro"/>
</dbReference>
<proteinExistence type="predicted"/>
<evidence type="ECO:0000256" key="1">
    <source>
        <dbReference type="SAM" id="SignalP"/>
    </source>
</evidence>